<reference evidence="2" key="2">
    <citation type="journal article" date="2024" name="Plant">
        <title>Genomic evolution and insights into agronomic trait innovations of Sesamum species.</title>
        <authorList>
            <person name="Miao H."/>
            <person name="Wang L."/>
            <person name="Qu L."/>
            <person name="Liu H."/>
            <person name="Sun Y."/>
            <person name="Le M."/>
            <person name="Wang Q."/>
            <person name="Wei S."/>
            <person name="Zheng Y."/>
            <person name="Lin W."/>
            <person name="Duan Y."/>
            <person name="Cao H."/>
            <person name="Xiong S."/>
            <person name="Wang X."/>
            <person name="Wei L."/>
            <person name="Li C."/>
            <person name="Ma Q."/>
            <person name="Ju M."/>
            <person name="Zhao R."/>
            <person name="Li G."/>
            <person name="Mu C."/>
            <person name="Tian Q."/>
            <person name="Mei H."/>
            <person name="Zhang T."/>
            <person name="Gao T."/>
            <person name="Zhang H."/>
        </authorList>
    </citation>
    <scope>NUCLEOTIDE SEQUENCE</scope>
    <source>
        <strain evidence="2">G02</strain>
    </source>
</reference>
<proteinExistence type="predicted"/>
<dbReference type="GO" id="GO:0046983">
    <property type="term" value="F:protein dimerization activity"/>
    <property type="evidence" value="ECO:0007669"/>
    <property type="project" value="InterPro"/>
</dbReference>
<protein>
    <submittedName>
        <fullName evidence="2">AC transposase</fullName>
    </submittedName>
</protein>
<dbReference type="InterPro" id="IPR008906">
    <property type="entry name" value="HATC_C_dom"/>
</dbReference>
<dbReference type="SUPFAM" id="SSF53098">
    <property type="entry name" value="Ribonuclease H-like"/>
    <property type="match status" value="1"/>
</dbReference>
<accession>A0AAW2TUV3</accession>
<feature type="domain" description="HAT C-terminal dimerisation" evidence="1">
    <location>
        <begin position="1"/>
        <end position="48"/>
    </location>
</feature>
<dbReference type="Pfam" id="PF05699">
    <property type="entry name" value="Dimer_Tnp_hAT"/>
    <property type="match status" value="1"/>
</dbReference>
<reference evidence="2" key="1">
    <citation type="submission" date="2020-06" db="EMBL/GenBank/DDBJ databases">
        <authorList>
            <person name="Li T."/>
            <person name="Hu X."/>
            <person name="Zhang T."/>
            <person name="Song X."/>
            <person name="Zhang H."/>
            <person name="Dai N."/>
            <person name="Sheng W."/>
            <person name="Hou X."/>
            <person name="Wei L."/>
        </authorList>
    </citation>
    <scope>NUCLEOTIDE SEQUENCE</scope>
    <source>
        <strain evidence="2">G02</strain>
        <tissue evidence="2">Leaf</tissue>
    </source>
</reference>
<dbReference type="PANTHER" id="PTHR23272">
    <property type="entry name" value="BED FINGER-RELATED"/>
    <property type="match status" value="1"/>
</dbReference>
<organism evidence="2">
    <name type="scientific">Sesamum radiatum</name>
    <name type="common">Black benniseed</name>
    <dbReference type="NCBI Taxonomy" id="300843"/>
    <lineage>
        <taxon>Eukaryota</taxon>
        <taxon>Viridiplantae</taxon>
        <taxon>Streptophyta</taxon>
        <taxon>Embryophyta</taxon>
        <taxon>Tracheophyta</taxon>
        <taxon>Spermatophyta</taxon>
        <taxon>Magnoliopsida</taxon>
        <taxon>eudicotyledons</taxon>
        <taxon>Gunneridae</taxon>
        <taxon>Pentapetalae</taxon>
        <taxon>asterids</taxon>
        <taxon>lamiids</taxon>
        <taxon>Lamiales</taxon>
        <taxon>Pedaliaceae</taxon>
        <taxon>Sesamum</taxon>
    </lineage>
</organism>
<name>A0AAW2TUV3_SESRA</name>
<dbReference type="PANTHER" id="PTHR23272:SF179">
    <property type="entry name" value="ZINC FINGER BED DOMAIN-CONTAINING PROTEIN RICESLEEPER 2-LIKE ISOFORM X1"/>
    <property type="match status" value="1"/>
</dbReference>
<dbReference type="InterPro" id="IPR012337">
    <property type="entry name" value="RNaseH-like_sf"/>
</dbReference>
<evidence type="ECO:0000313" key="2">
    <source>
        <dbReference type="EMBL" id="KAL0408308.1"/>
    </source>
</evidence>
<sequence>MARDILAIPISIVASKHAVSISGKLINPHRNRLHLTIVEALMCSRCWLWNKTKGRIGLSRVGAGRARVETSGSGWLVSGWGGVRQGNEVAWVSGSVGLVPNPARVIRVG</sequence>
<dbReference type="EMBL" id="JACGWJ010000007">
    <property type="protein sequence ID" value="KAL0408308.1"/>
    <property type="molecule type" value="Genomic_DNA"/>
</dbReference>
<comment type="caution">
    <text evidence="2">The sequence shown here is derived from an EMBL/GenBank/DDBJ whole genome shotgun (WGS) entry which is preliminary data.</text>
</comment>
<gene>
    <name evidence="2" type="ORF">Sradi_1765200</name>
</gene>
<evidence type="ECO:0000259" key="1">
    <source>
        <dbReference type="Pfam" id="PF05699"/>
    </source>
</evidence>
<dbReference type="AlphaFoldDB" id="A0AAW2TUV3"/>